<dbReference type="EMBL" id="MKZS01000001">
    <property type="protein sequence ID" value="OLT60644.1"/>
    <property type="molecule type" value="Genomic_DNA"/>
</dbReference>
<organism evidence="1 2">
    <name type="scientific">Moorena bouillonii PNG</name>
    <dbReference type="NCBI Taxonomy" id="568701"/>
    <lineage>
        <taxon>Bacteria</taxon>
        <taxon>Bacillati</taxon>
        <taxon>Cyanobacteriota</taxon>
        <taxon>Cyanophyceae</taxon>
        <taxon>Coleofasciculales</taxon>
        <taxon>Coleofasciculaceae</taxon>
        <taxon>Moorena</taxon>
    </lineage>
</organism>
<dbReference type="AlphaFoldDB" id="A0A1U7N402"/>
<proteinExistence type="predicted"/>
<dbReference type="PRINTS" id="PR00313">
    <property type="entry name" value="CABNDNGRPT"/>
</dbReference>
<protein>
    <recommendedName>
        <fullName evidence="3">Calcium-binding protein</fullName>
    </recommendedName>
</protein>
<dbReference type="RefSeq" id="WP_075901063.1">
    <property type="nucleotide sequence ID" value="NZ_MKZS01000001.1"/>
</dbReference>
<evidence type="ECO:0008006" key="3">
    <source>
        <dbReference type="Google" id="ProtNLM"/>
    </source>
</evidence>
<dbReference type="Gene3D" id="2.150.10.10">
    <property type="entry name" value="Serralysin-like metalloprotease, C-terminal"/>
    <property type="match status" value="1"/>
</dbReference>
<dbReference type="GO" id="GO:0005509">
    <property type="term" value="F:calcium ion binding"/>
    <property type="evidence" value="ECO:0007669"/>
    <property type="project" value="InterPro"/>
</dbReference>
<evidence type="ECO:0000313" key="2">
    <source>
        <dbReference type="Proteomes" id="UP000186657"/>
    </source>
</evidence>
<dbReference type="Pfam" id="PF00353">
    <property type="entry name" value="HemolysinCabind"/>
    <property type="match status" value="1"/>
</dbReference>
<dbReference type="InterPro" id="IPR001343">
    <property type="entry name" value="Hemolysn_Ca-bd"/>
</dbReference>
<comment type="caution">
    <text evidence="1">The sequence shown here is derived from an EMBL/GenBank/DDBJ whole genome shotgun (WGS) entry which is preliminary data.</text>
</comment>
<dbReference type="SUPFAM" id="SSF51120">
    <property type="entry name" value="beta-Roll"/>
    <property type="match status" value="1"/>
</dbReference>
<gene>
    <name evidence="1" type="ORF">BJP37_18150</name>
</gene>
<name>A0A1U7N402_9CYAN</name>
<dbReference type="InterPro" id="IPR011049">
    <property type="entry name" value="Serralysin-like_metalloprot_C"/>
</dbReference>
<dbReference type="Proteomes" id="UP000186657">
    <property type="component" value="Unassembled WGS sequence"/>
</dbReference>
<reference evidence="1 2" key="1">
    <citation type="submission" date="2016-10" db="EMBL/GenBank/DDBJ databases">
        <title>Comparative genomics uncovers the prolific and rare metabolic potential of the cyanobacterial genus Moorea.</title>
        <authorList>
            <person name="Leao T."/>
            <person name="Castelao G."/>
            <person name="Korobeynikov A."/>
            <person name="Monroe E.A."/>
            <person name="Podell S."/>
            <person name="Glukhov E."/>
            <person name="Allen E."/>
            <person name="Gerwick W.H."/>
            <person name="Gerwick L."/>
        </authorList>
    </citation>
    <scope>NUCLEOTIDE SEQUENCE [LARGE SCALE GENOMIC DNA]</scope>
    <source>
        <strain evidence="1 2">PNG5-198</strain>
    </source>
</reference>
<sequence>MATSLISTVTDTLTGGDGNDTLNGGDGNDVIDGKNGDDSLYGNAGNDAIAGGRGYGSRTAGFAEVSLSQFDYNQNTGILSFENKEFAQLQAGTDFIVDRDVILSIN</sequence>
<keyword evidence="2" id="KW-1185">Reference proteome</keyword>
<evidence type="ECO:0000313" key="1">
    <source>
        <dbReference type="EMBL" id="OLT60644.1"/>
    </source>
</evidence>
<accession>A0A1U7N402</accession>